<dbReference type="OMA" id="LIIVEPM"/>
<dbReference type="EMBL" id="GL377311">
    <property type="protein sequence ID" value="EFI93031.1"/>
    <property type="molecule type" value="Genomic_DNA"/>
</dbReference>
<dbReference type="OrthoDB" id="94039at2759"/>
<evidence type="ECO:0000313" key="3">
    <source>
        <dbReference type="Proteomes" id="UP000007431"/>
    </source>
</evidence>
<dbReference type="GeneID" id="9591706"/>
<dbReference type="Pfam" id="PF12697">
    <property type="entry name" value="Abhydrolase_6"/>
    <property type="match status" value="1"/>
</dbReference>
<accession>D8QEY1</accession>
<dbReference type="InParanoid" id="D8QEY1"/>
<proteinExistence type="predicted"/>
<sequence length="365" mass="40004">MTAKLDADTTVLPPDNTYPLYVVGTRYRLPLPHAVDPAAPTLILLHAIGFHKETWEPTVARLMRSAGPDVHEAWSIECPNHGESATLNVDKQEEMKSMQSAGYATAAHRFITHVSDLQARPLIGIGHSVGGLALTILARIPPLLPFTHLTLIEPVLLAVPRPRIEKLRVRLRARATGRRDWWRDRGAAEAYFRKAPWDRRVGALFVEHAIIPDKERGGLTLACSREQEEDMYMDMYGPTAPLDFLPPMCQATPVRLVLGGPNDVMAKDLQDALLTGVVPWASVSRIPQAGHFIPMEAPDALADVLASGLPRLRDAPTKIMGQYFDSDQEGVAYHAGAEGVYRAGAGGVYHAGARGRRDHGIVARL</sequence>
<name>D8QEY1_SCHCM</name>
<feature type="domain" description="AB hydrolase-1" evidence="1">
    <location>
        <begin position="42"/>
        <end position="304"/>
    </location>
</feature>
<dbReference type="SUPFAM" id="SSF53474">
    <property type="entry name" value="alpha/beta-Hydrolases"/>
    <property type="match status" value="1"/>
</dbReference>
<gene>
    <name evidence="2" type="ORF">SCHCODRAFT_112422</name>
</gene>
<reference evidence="2 3" key="1">
    <citation type="journal article" date="2010" name="Nat. Biotechnol.">
        <title>Genome sequence of the model mushroom Schizophyllum commune.</title>
        <authorList>
            <person name="Ohm R.A."/>
            <person name="de Jong J.F."/>
            <person name="Lugones L.G."/>
            <person name="Aerts A."/>
            <person name="Kothe E."/>
            <person name="Stajich J.E."/>
            <person name="de Vries R.P."/>
            <person name="Record E."/>
            <person name="Levasseur A."/>
            <person name="Baker S.E."/>
            <person name="Bartholomew K.A."/>
            <person name="Coutinho P.M."/>
            <person name="Erdmann S."/>
            <person name="Fowler T.J."/>
            <person name="Gathman A.C."/>
            <person name="Lombard V."/>
            <person name="Henrissat B."/>
            <person name="Knabe N."/>
            <person name="Kuees U."/>
            <person name="Lilly W.W."/>
            <person name="Lindquist E."/>
            <person name="Lucas S."/>
            <person name="Magnuson J.K."/>
            <person name="Piumi F."/>
            <person name="Raudaskoski M."/>
            <person name="Salamov A."/>
            <person name="Schmutz J."/>
            <person name="Schwarze F.W.M.R."/>
            <person name="vanKuyk P.A."/>
            <person name="Horton J.S."/>
            <person name="Grigoriev I.V."/>
            <person name="Woesten H.A.B."/>
        </authorList>
    </citation>
    <scope>NUCLEOTIDE SEQUENCE [LARGE SCALE GENOMIC DNA]</scope>
    <source>
        <strain evidence="3">H4-8 / FGSC 9210</strain>
    </source>
</reference>
<feature type="non-terminal residue" evidence="2">
    <location>
        <position position="365"/>
    </location>
</feature>
<evidence type="ECO:0000259" key="1">
    <source>
        <dbReference type="Pfam" id="PF12697"/>
    </source>
</evidence>
<dbReference type="RefSeq" id="XP_003027934.1">
    <property type="nucleotide sequence ID" value="XM_003027888.1"/>
</dbReference>
<dbReference type="InterPro" id="IPR000073">
    <property type="entry name" value="AB_hydrolase_1"/>
</dbReference>
<dbReference type="InterPro" id="IPR029058">
    <property type="entry name" value="AB_hydrolase_fold"/>
</dbReference>
<protein>
    <recommendedName>
        <fullName evidence="1">AB hydrolase-1 domain-containing protein</fullName>
    </recommendedName>
</protein>
<dbReference type="HOGENOM" id="CLU_032490_0_0_1"/>
<dbReference type="VEuPathDB" id="FungiDB:SCHCODRAFT_02638021"/>
<dbReference type="STRING" id="578458.D8QEY1"/>
<organism evidence="3">
    <name type="scientific">Schizophyllum commune (strain H4-8 / FGSC 9210)</name>
    <name type="common">Split gill fungus</name>
    <dbReference type="NCBI Taxonomy" id="578458"/>
    <lineage>
        <taxon>Eukaryota</taxon>
        <taxon>Fungi</taxon>
        <taxon>Dikarya</taxon>
        <taxon>Basidiomycota</taxon>
        <taxon>Agaricomycotina</taxon>
        <taxon>Agaricomycetes</taxon>
        <taxon>Agaricomycetidae</taxon>
        <taxon>Agaricales</taxon>
        <taxon>Schizophyllaceae</taxon>
        <taxon>Schizophyllum</taxon>
    </lineage>
</organism>
<dbReference type="Gene3D" id="3.40.50.1820">
    <property type="entry name" value="alpha/beta hydrolase"/>
    <property type="match status" value="1"/>
</dbReference>
<dbReference type="KEGG" id="scm:SCHCO_02638021"/>
<dbReference type="eggNOG" id="ENOG502SHAR">
    <property type="taxonomic scope" value="Eukaryota"/>
</dbReference>
<dbReference type="AlphaFoldDB" id="D8QEY1"/>
<keyword evidence="3" id="KW-1185">Reference proteome</keyword>
<evidence type="ECO:0000313" key="2">
    <source>
        <dbReference type="EMBL" id="EFI93031.1"/>
    </source>
</evidence>
<dbReference type="Proteomes" id="UP000007431">
    <property type="component" value="Unassembled WGS sequence"/>
</dbReference>